<sequence>MNTLTTNAVPTTIQYMTVVVPLITAVLTFILTSLFTSFKERKAMNIPKRVILDYAEYTFDYPFENKVSENHGNGRILLGSNGKNITNEALDFYKGARTRSPLQFLVLKNVTENNMINVKIRTVYGSKEGEKVDEMFIMPVWEHKTTLYLPQTVYCSKSTFSTNLELVITYTTANFETFKYSYKRTKKNLYKERLKKRYLGFIWLTKIRYFKQSFNSFLVVRSKLGSSDNNQ</sequence>
<evidence type="ECO:0000313" key="3">
    <source>
        <dbReference type="Proteomes" id="UP000608071"/>
    </source>
</evidence>
<dbReference type="Proteomes" id="UP000608071">
    <property type="component" value="Unassembled WGS sequence"/>
</dbReference>
<dbReference type="EMBL" id="JACSQL010000002">
    <property type="protein sequence ID" value="MBD7968157.1"/>
    <property type="molecule type" value="Genomic_DNA"/>
</dbReference>
<keyword evidence="1" id="KW-0472">Membrane</keyword>
<name>A0ABR8SXJ9_9BACL</name>
<keyword evidence="3" id="KW-1185">Reference proteome</keyword>
<accession>A0ABR8SXJ9</accession>
<reference evidence="2 3" key="1">
    <citation type="submission" date="2020-08" db="EMBL/GenBank/DDBJ databases">
        <title>A Genomic Blueprint of the Chicken Gut Microbiome.</title>
        <authorList>
            <person name="Gilroy R."/>
            <person name="Ravi A."/>
            <person name="Getino M."/>
            <person name="Pursley I."/>
            <person name="Horton D.L."/>
            <person name="Alikhan N.-F."/>
            <person name="Baker D."/>
            <person name="Gharbi K."/>
            <person name="Hall N."/>
            <person name="Watson M."/>
            <person name="Adriaenssens E.M."/>
            <person name="Foster-Nyarko E."/>
            <person name="Jarju S."/>
            <person name="Secka A."/>
            <person name="Antonio M."/>
            <person name="Oren A."/>
            <person name="Chaudhuri R."/>
            <person name="La Ragione R.M."/>
            <person name="Hildebrand F."/>
            <person name="Pallen M.J."/>
        </authorList>
    </citation>
    <scope>NUCLEOTIDE SEQUENCE [LARGE SCALE GENOMIC DNA]</scope>
    <source>
        <strain evidence="2 3">Sa2BVA9</strain>
    </source>
</reference>
<protein>
    <submittedName>
        <fullName evidence="2">Uncharacterized protein</fullName>
    </submittedName>
</protein>
<evidence type="ECO:0000313" key="2">
    <source>
        <dbReference type="EMBL" id="MBD7968157.1"/>
    </source>
</evidence>
<comment type="caution">
    <text evidence="2">The sequence shown here is derived from an EMBL/GenBank/DDBJ whole genome shotgun (WGS) entry which is preliminary data.</text>
</comment>
<feature type="transmembrane region" description="Helical" evidence="1">
    <location>
        <begin position="12"/>
        <end position="35"/>
    </location>
</feature>
<evidence type="ECO:0000256" key="1">
    <source>
        <dbReference type="SAM" id="Phobius"/>
    </source>
</evidence>
<dbReference type="RefSeq" id="WP_191799348.1">
    <property type="nucleotide sequence ID" value="NZ_JACSQL010000002.1"/>
</dbReference>
<proteinExistence type="predicted"/>
<keyword evidence="1" id="KW-1133">Transmembrane helix</keyword>
<organism evidence="2 3">
    <name type="scientific">Paenibacillus gallinarum</name>
    <dbReference type="NCBI Taxonomy" id="2762232"/>
    <lineage>
        <taxon>Bacteria</taxon>
        <taxon>Bacillati</taxon>
        <taxon>Bacillota</taxon>
        <taxon>Bacilli</taxon>
        <taxon>Bacillales</taxon>
        <taxon>Paenibacillaceae</taxon>
        <taxon>Paenibacillus</taxon>
    </lineage>
</organism>
<gene>
    <name evidence="2" type="ORF">H9647_08775</name>
</gene>
<keyword evidence="1" id="KW-0812">Transmembrane</keyword>